<reference evidence="5" key="1">
    <citation type="journal article" date="2020" name="Stud. Mycol.">
        <title>101 Dothideomycetes genomes: a test case for predicting lifestyles and emergence of pathogens.</title>
        <authorList>
            <person name="Haridas S."/>
            <person name="Albert R."/>
            <person name="Binder M."/>
            <person name="Bloem J."/>
            <person name="Labutti K."/>
            <person name="Salamov A."/>
            <person name="Andreopoulos B."/>
            <person name="Baker S."/>
            <person name="Barry K."/>
            <person name="Bills G."/>
            <person name="Bluhm B."/>
            <person name="Cannon C."/>
            <person name="Castanera R."/>
            <person name="Culley D."/>
            <person name="Daum C."/>
            <person name="Ezra D."/>
            <person name="Gonzalez J."/>
            <person name="Henrissat B."/>
            <person name="Kuo A."/>
            <person name="Liang C."/>
            <person name="Lipzen A."/>
            <person name="Lutzoni F."/>
            <person name="Magnuson J."/>
            <person name="Mondo S."/>
            <person name="Nolan M."/>
            <person name="Ohm R."/>
            <person name="Pangilinan J."/>
            <person name="Park H.-J."/>
            <person name="Ramirez L."/>
            <person name="Alfaro M."/>
            <person name="Sun H."/>
            <person name="Tritt A."/>
            <person name="Yoshinaga Y."/>
            <person name="Zwiers L.-H."/>
            <person name="Turgeon B."/>
            <person name="Goodwin S."/>
            <person name="Spatafora J."/>
            <person name="Crous P."/>
            <person name="Grigoriev I."/>
        </authorList>
    </citation>
    <scope>NUCLEOTIDE SEQUENCE</scope>
    <source>
        <strain evidence="5">CBS 260.36</strain>
    </source>
</reference>
<dbReference type="PANTHER" id="PTHR45662:SF7">
    <property type="entry name" value="SACI DOMAIN PROTEIN (AFU_ORTHOLOGUE AFUA_1G15890)"/>
    <property type="match status" value="1"/>
</dbReference>
<dbReference type="PANTHER" id="PTHR45662">
    <property type="entry name" value="PHOSPHATIDYLINOSITIDE PHOSPHATASE SAC1"/>
    <property type="match status" value="1"/>
</dbReference>
<organism evidence="5 6">
    <name type="scientific">Myriangium duriaei CBS 260.36</name>
    <dbReference type="NCBI Taxonomy" id="1168546"/>
    <lineage>
        <taxon>Eukaryota</taxon>
        <taxon>Fungi</taxon>
        <taxon>Dikarya</taxon>
        <taxon>Ascomycota</taxon>
        <taxon>Pezizomycotina</taxon>
        <taxon>Dothideomycetes</taxon>
        <taxon>Dothideomycetidae</taxon>
        <taxon>Myriangiales</taxon>
        <taxon>Myriangiaceae</taxon>
        <taxon>Myriangium</taxon>
    </lineage>
</organism>
<evidence type="ECO:0000256" key="2">
    <source>
        <dbReference type="SAM" id="SignalP"/>
    </source>
</evidence>
<evidence type="ECO:0008006" key="7">
    <source>
        <dbReference type="Google" id="ProtNLM"/>
    </source>
</evidence>
<evidence type="ECO:0000313" key="5">
    <source>
        <dbReference type="EMBL" id="KAF2150830.1"/>
    </source>
</evidence>
<feature type="domain" description="HSac2" evidence="4">
    <location>
        <begin position="798"/>
        <end position="946"/>
    </location>
</feature>
<protein>
    <recommendedName>
        <fullName evidence="7">SAC domain-containing protein</fullName>
    </recommendedName>
</protein>
<feature type="region of interest" description="Disordered" evidence="1">
    <location>
        <begin position="920"/>
        <end position="972"/>
    </location>
</feature>
<feature type="region of interest" description="Disordered" evidence="1">
    <location>
        <begin position="114"/>
        <end position="173"/>
    </location>
</feature>
<dbReference type="AlphaFoldDB" id="A0A9P4IYJ5"/>
<dbReference type="Proteomes" id="UP000799439">
    <property type="component" value="Unassembled WGS sequence"/>
</dbReference>
<feature type="region of interest" description="Disordered" evidence="1">
    <location>
        <begin position="397"/>
        <end position="416"/>
    </location>
</feature>
<dbReference type="InterPro" id="IPR034753">
    <property type="entry name" value="hSac2"/>
</dbReference>
<accession>A0A9P4IYJ5</accession>
<evidence type="ECO:0000259" key="3">
    <source>
        <dbReference type="PROSITE" id="PS50275"/>
    </source>
</evidence>
<feature type="region of interest" description="Disordered" evidence="1">
    <location>
        <begin position="227"/>
        <end position="268"/>
    </location>
</feature>
<dbReference type="GO" id="GO:0046856">
    <property type="term" value="P:phosphatidylinositol dephosphorylation"/>
    <property type="evidence" value="ECO:0007669"/>
    <property type="project" value="TreeGrafter"/>
</dbReference>
<keyword evidence="2" id="KW-0732">Signal</keyword>
<dbReference type="InterPro" id="IPR002013">
    <property type="entry name" value="SAC_dom"/>
</dbReference>
<gene>
    <name evidence="5" type="ORF">K461DRAFT_308701</name>
</gene>
<dbReference type="Pfam" id="PF12456">
    <property type="entry name" value="hSac2"/>
    <property type="match status" value="1"/>
</dbReference>
<sequence>MPGLVRKLLICATAQGLLLQPVSNRGQHSNSLPLVVNYEDCSISPSLKQHDEKAAEGLESHGLIGILNLSSSAYLISITQRKQVAHIRGKPIYVVTDVSFIPITSQSDAQSSINQARKALKQGKELVTSDDETDDETDDHTSTAGTDDGHDTLPPTPMELPGATDATKGIGPLAKGSTVAADVIKDRGKYGRFAERWFSKAGWTASGREKLGMSRSEDDLTREQKRQGLNALPDEESSTKADAPKELDGAADSQRQEEHAQEGPLDKAAEKVEQTVAEGIVKSLTPRILRTLRVFLSSESFYFSYDHDISRRLETQEPSSSTLPLHKRFDPLYFWNQHLLLPFIDSGNHAFVLPLIQGFVGQRAFTIGKTPKEEPDKITDVLEDPGEVFELYDRTTQNAASASGPVSAEPGSSADGAESRDLLLTLISRRSINRAGLRYLRRGVDDAGNVANNVETEQILSDQLWNESSKVFSLAQLRGSIPLFFSQSPYSFKPAPITYGSEATNHEAFNKHFSNLISKYGKIQIASLVDKHGTEKKIGELYQHHVEMTNEGQLPSHGFPGPDTSAPARPFSPSRPSDRHLAYTWFDFHHECRAFNFQNVSYLLDCLGPSLSNFAWTEQDSSRITRHQSGIIRTNCMDCLDRTNVVQSAIAGHILQQQLASFGLSIDLSTDPKTQWFNTLWADNGDAISRQYAGTAALKGDYTRTRKRNWTGAINDFSLTLGRYYNNIFSDYFLQTTIDYMLGLGDETIWEEFETDMVTGDHALDMSRVRQAAVERCVKVVLGRDAESDGDDSSTEATSKTAAVKTRVRKTLGRKSEEEEDLISGWTLHTPSQSNTLRSLPLEECVLLLTDQALYAVRFDWNTEKVGSYERVALSDIKGIRRGVYVTSTLGVKNMDEERNRGFVVTYREKGRGIRRVNTRSLSSAVVPKEAEEETPADAARDADQTEEGKGKQTEEGKGTEEKDFAAPAEGEKGKDTKILAFKSLSPRATAMAESGTRRRSVGSSQSSVAAMSERQVVEMVTEEVVRAIRAVRERREEEGEMWAVEDEAIISVAEARKSTGYLESIGYSLRRLVWA</sequence>
<proteinExistence type="predicted"/>
<feature type="domain" description="SAC" evidence="3">
    <location>
        <begin position="292"/>
        <end position="694"/>
    </location>
</feature>
<evidence type="ECO:0000313" key="6">
    <source>
        <dbReference type="Proteomes" id="UP000799439"/>
    </source>
</evidence>
<dbReference type="GO" id="GO:0005783">
    <property type="term" value="C:endoplasmic reticulum"/>
    <property type="evidence" value="ECO:0007669"/>
    <property type="project" value="TreeGrafter"/>
</dbReference>
<feature type="compositionally biased region" description="Acidic residues" evidence="1">
    <location>
        <begin position="128"/>
        <end position="138"/>
    </location>
</feature>
<dbReference type="OrthoDB" id="405996at2759"/>
<dbReference type="EMBL" id="ML996089">
    <property type="protein sequence ID" value="KAF2150830.1"/>
    <property type="molecule type" value="Genomic_DNA"/>
</dbReference>
<feature type="chain" id="PRO_5040109452" description="SAC domain-containing protein" evidence="2">
    <location>
        <begin position="17"/>
        <end position="1076"/>
    </location>
</feature>
<evidence type="ECO:0000256" key="1">
    <source>
        <dbReference type="SAM" id="MobiDB-lite"/>
    </source>
</evidence>
<feature type="compositionally biased region" description="Basic and acidic residues" evidence="1">
    <location>
        <begin position="939"/>
        <end position="972"/>
    </location>
</feature>
<name>A0A9P4IYJ5_9PEZI</name>
<evidence type="ECO:0000259" key="4">
    <source>
        <dbReference type="PROSITE" id="PS51791"/>
    </source>
</evidence>
<dbReference type="InterPro" id="IPR022158">
    <property type="entry name" value="Inositol_phosphatase"/>
</dbReference>
<dbReference type="GO" id="GO:0043812">
    <property type="term" value="F:phosphatidylinositol-4-phosphate phosphatase activity"/>
    <property type="evidence" value="ECO:0007669"/>
    <property type="project" value="TreeGrafter"/>
</dbReference>
<keyword evidence="6" id="KW-1185">Reference proteome</keyword>
<dbReference type="PROSITE" id="PS51791">
    <property type="entry name" value="HSAC2"/>
    <property type="match status" value="1"/>
</dbReference>
<feature type="signal peptide" evidence="2">
    <location>
        <begin position="1"/>
        <end position="16"/>
    </location>
</feature>
<feature type="region of interest" description="Disordered" evidence="1">
    <location>
        <begin position="554"/>
        <end position="574"/>
    </location>
</feature>
<dbReference type="PROSITE" id="PS50275">
    <property type="entry name" value="SAC"/>
    <property type="match status" value="1"/>
</dbReference>
<comment type="caution">
    <text evidence="5">The sequence shown here is derived from an EMBL/GenBank/DDBJ whole genome shotgun (WGS) entry which is preliminary data.</text>
</comment>
<feature type="compositionally biased region" description="Low complexity" evidence="1">
    <location>
        <begin position="565"/>
        <end position="574"/>
    </location>
</feature>
<feature type="compositionally biased region" description="Basic and acidic residues" evidence="1">
    <location>
        <begin position="237"/>
        <end position="268"/>
    </location>
</feature>
<dbReference type="Pfam" id="PF02383">
    <property type="entry name" value="Syja_N"/>
    <property type="match status" value="1"/>
</dbReference>